<dbReference type="GO" id="GO:0007165">
    <property type="term" value="P:signal transduction"/>
    <property type="evidence" value="ECO:0007669"/>
    <property type="project" value="UniProtKB-KW"/>
</dbReference>
<dbReference type="InterPro" id="IPR035965">
    <property type="entry name" value="PAS-like_dom_sf"/>
</dbReference>
<keyword evidence="1 3" id="KW-0807">Transducer</keyword>
<organism evidence="5 6">
    <name type="scientific">Methanospirillum hungatei JF-1 (strain ATCC 27890 / DSM 864 / NBRC 100397 / JF-1)</name>
    <dbReference type="NCBI Taxonomy" id="323259"/>
    <lineage>
        <taxon>Archaea</taxon>
        <taxon>Methanobacteriati</taxon>
        <taxon>Methanobacteriota</taxon>
        <taxon>Stenosarchaea group</taxon>
        <taxon>Methanomicrobia</taxon>
        <taxon>Methanomicrobiales</taxon>
        <taxon>Methanospirillaceae</taxon>
        <taxon>Methanospirillum</taxon>
    </lineage>
</organism>
<dbReference type="Pfam" id="PF18947">
    <property type="entry name" value="HAMP_2"/>
    <property type="match status" value="1"/>
</dbReference>
<evidence type="ECO:0000256" key="3">
    <source>
        <dbReference type="PROSITE-ProRule" id="PRU00284"/>
    </source>
</evidence>
<dbReference type="RefSeq" id="WP_011448637.1">
    <property type="nucleotide sequence ID" value="NC_007796.1"/>
</dbReference>
<sequence>MNNDSIITGFDLSGYYQNSAGFHPVTEYKKSPESADIHSDGIISHDPSTLMSILDAAPVAIQIVGPEGTFIDCNRQTLELFGARDLHDIVGKPPSLLSPPVQKNGEDSQKASLTQIQEAFSGKRVTFSWDHRKLSGEIFPARVTLNQIHYEGTPCLMASVIDTSELVAQLDEIASLVKESPYAIFSMDPSLQIRDINQAGVTITGYTHTQACSMNFRDLSFLESHGKKIEDAIQTKKPAHGRAILQTPQGIRYLKTSYIPVLSQKEEISKIYAVFADQTSLIEKMNEAEALIQENPAGILTADSEGRILSVNQAFIDICRINQDKLLQMRLGDFLITKKEGAGLKEAMASKKPEKGRITVDFGSHSRILDSTYIPVLNVNKDIEKLVLMFIDCTEVQQLIEYLDHSVTAISQDITNLASGKTDFASKAIKGNEYTQKAEKNLNTIHESINSTRLALEHIIKDIDRTTDAALSGDLSFRADPSVHQGNFQNIIEKLNNTLDATLTPVAEAMSVSREYARYNFTARFNPGLEVKGDWVAFKDALDQTGNAISHAISLLNQKISELSASIEEANSSVEEITSGSQEIASIMENISKNSESGDSSIAQIIRAMEDLTRTVSEVSHKADRVAVLSQGATVSAKQGMERVRRSEQSMSEIMTAAEHVDTIVKDINAEMNEIGKIVRVISDIANQTNLLSLNAAIEAARAGEAGRGFAVVASEVKSLAQDSRTSAENITEMITTLQQKAKTAEDAMAQSVQVVHDGSSALAETVTSFTDIAQAIGDIHQHITDVAAASEEQAASVEEVTASMQEVAFLTHKTSEEVINTSVAIKQTSAALEQISEVVNTIVVISDGVHQEISRFTVG</sequence>
<feature type="domain" description="Methyl-accepting transducer" evidence="4">
    <location>
        <begin position="573"/>
        <end position="809"/>
    </location>
</feature>
<name>Q2FRH1_METHJ</name>
<dbReference type="Gene3D" id="1.10.287.950">
    <property type="entry name" value="Methyl-accepting chemotaxis protein"/>
    <property type="match status" value="1"/>
</dbReference>
<dbReference type="SMART" id="SM00091">
    <property type="entry name" value="PAS"/>
    <property type="match status" value="3"/>
</dbReference>
<dbReference type="Pfam" id="PF08448">
    <property type="entry name" value="PAS_4"/>
    <property type="match status" value="2"/>
</dbReference>
<dbReference type="InterPro" id="IPR000014">
    <property type="entry name" value="PAS"/>
</dbReference>
<keyword evidence="6" id="KW-1185">Reference proteome</keyword>
<dbReference type="Proteomes" id="UP000001941">
    <property type="component" value="Chromosome"/>
</dbReference>
<comment type="similarity">
    <text evidence="2">Belongs to the methyl-accepting chemotaxis (MCP) protein family.</text>
</comment>
<dbReference type="eggNOG" id="arCOG02318">
    <property type="taxonomic scope" value="Archaea"/>
</dbReference>
<dbReference type="SUPFAM" id="SSF58104">
    <property type="entry name" value="Methyl-accepting chemotaxis protein (MCP) signaling domain"/>
    <property type="match status" value="1"/>
</dbReference>
<dbReference type="OrthoDB" id="8523at2157"/>
<accession>Q2FRH1</accession>
<dbReference type="NCBIfam" id="TIGR00229">
    <property type="entry name" value="sensory_box"/>
    <property type="match status" value="1"/>
</dbReference>
<dbReference type="GeneID" id="3924330"/>
<dbReference type="CDD" id="cd00130">
    <property type="entry name" value="PAS"/>
    <property type="match status" value="2"/>
</dbReference>
<evidence type="ECO:0000259" key="4">
    <source>
        <dbReference type="PROSITE" id="PS50111"/>
    </source>
</evidence>
<dbReference type="SMART" id="SM00283">
    <property type="entry name" value="MA"/>
    <property type="match status" value="1"/>
</dbReference>
<dbReference type="KEGG" id="mhu:Mhun_1641"/>
<dbReference type="InParanoid" id="Q2FRH1"/>
<dbReference type="Pfam" id="PF00015">
    <property type="entry name" value="MCPsignal"/>
    <property type="match status" value="1"/>
</dbReference>
<dbReference type="EMBL" id="CP000254">
    <property type="protein sequence ID" value="ABD41372.1"/>
    <property type="molecule type" value="Genomic_DNA"/>
</dbReference>
<dbReference type="HOGENOM" id="CLU_006537_0_0_2"/>
<dbReference type="PROSITE" id="PS50111">
    <property type="entry name" value="CHEMOTAXIS_TRANSDUC_2"/>
    <property type="match status" value="1"/>
</dbReference>
<dbReference type="InterPro" id="IPR003660">
    <property type="entry name" value="HAMP_dom"/>
</dbReference>
<dbReference type="Pfam" id="PF13426">
    <property type="entry name" value="PAS_9"/>
    <property type="match status" value="1"/>
</dbReference>
<dbReference type="InterPro" id="IPR004089">
    <property type="entry name" value="MCPsignal_dom"/>
</dbReference>
<dbReference type="CDD" id="cd11386">
    <property type="entry name" value="MCP_signal"/>
    <property type="match status" value="1"/>
</dbReference>
<proteinExistence type="inferred from homology"/>
<dbReference type="AlphaFoldDB" id="Q2FRH1"/>
<dbReference type="eggNOG" id="arCOG06712">
    <property type="taxonomic scope" value="Archaea"/>
</dbReference>
<evidence type="ECO:0000256" key="2">
    <source>
        <dbReference type="ARBA" id="ARBA00029447"/>
    </source>
</evidence>
<protein>
    <submittedName>
        <fullName evidence="5">Methyl-accepting chemotaxis sensory transducer with Pas/Pac sensor</fullName>
    </submittedName>
</protein>
<dbReference type="InterPro" id="IPR013656">
    <property type="entry name" value="PAS_4"/>
</dbReference>
<dbReference type="STRING" id="323259.Mhun_1641"/>
<gene>
    <name evidence="5" type="ordered locus">Mhun_1641</name>
</gene>
<reference evidence="6" key="1">
    <citation type="journal article" date="2016" name="Stand. Genomic Sci.">
        <title>Complete genome sequence of Methanospirillum hungatei type strain JF1.</title>
        <authorList>
            <person name="Gunsalus R.P."/>
            <person name="Cook L.E."/>
            <person name="Crable B."/>
            <person name="Rohlin L."/>
            <person name="McDonald E."/>
            <person name="Mouttaki H."/>
            <person name="Sieber J.R."/>
            <person name="Poweleit N."/>
            <person name="Zhou H."/>
            <person name="Lapidus A.L."/>
            <person name="Daligault H.E."/>
            <person name="Land M."/>
            <person name="Gilna P."/>
            <person name="Ivanova N."/>
            <person name="Kyrpides N."/>
            <person name="Culley D.E."/>
            <person name="McInerney M.J."/>
        </authorList>
    </citation>
    <scope>NUCLEOTIDE SEQUENCE [LARGE SCALE GENOMIC DNA]</scope>
    <source>
        <strain evidence="6">ATCC 27890 / DSM 864 / NBRC 100397 / JF-1</strain>
    </source>
</reference>
<dbReference type="SUPFAM" id="SSF55785">
    <property type="entry name" value="PYP-like sensor domain (PAS domain)"/>
    <property type="match status" value="3"/>
</dbReference>
<dbReference type="PANTHER" id="PTHR32089:SF112">
    <property type="entry name" value="LYSOZYME-LIKE PROTEIN-RELATED"/>
    <property type="match status" value="1"/>
</dbReference>
<dbReference type="Gene3D" id="1.20.120.1530">
    <property type="match status" value="1"/>
</dbReference>
<evidence type="ECO:0000256" key="1">
    <source>
        <dbReference type="ARBA" id="ARBA00023224"/>
    </source>
</evidence>
<dbReference type="PANTHER" id="PTHR32089">
    <property type="entry name" value="METHYL-ACCEPTING CHEMOTAXIS PROTEIN MCPB"/>
    <property type="match status" value="1"/>
</dbReference>
<dbReference type="GO" id="GO:0016020">
    <property type="term" value="C:membrane"/>
    <property type="evidence" value="ECO:0007669"/>
    <property type="project" value="InterPro"/>
</dbReference>
<dbReference type="Gene3D" id="3.30.450.20">
    <property type="entry name" value="PAS domain"/>
    <property type="match status" value="3"/>
</dbReference>
<evidence type="ECO:0000313" key="5">
    <source>
        <dbReference type="EMBL" id="ABD41372.1"/>
    </source>
</evidence>
<evidence type="ECO:0000313" key="6">
    <source>
        <dbReference type="Proteomes" id="UP000001941"/>
    </source>
</evidence>
<dbReference type="EnsemblBacteria" id="ABD41372">
    <property type="protein sequence ID" value="ABD41372"/>
    <property type="gene ID" value="Mhun_1641"/>
</dbReference>